<dbReference type="Gene3D" id="1.20.58.320">
    <property type="entry name" value="TPR-like"/>
    <property type="match status" value="1"/>
</dbReference>
<dbReference type="Pfam" id="PF06041">
    <property type="entry name" value="DUF924"/>
    <property type="match status" value="1"/>
</dbReference>
<evidence type="ECO:0000313" key="1">
    <source>
        <dbReference type="EMBL" id="KRG21260.1"/>
    </source>
</evidence>
<reference evidence="1" key="1">
    <citation type="submission" date="2015-09" db="EMBL/GenBank/DDBJ databases">
        <title>Draft Genome Sequences of Two Novel Amoeba-resistant Intranuclear Bacteria, Candidatus Berkiella cookevillensis and Candidatus Berkiella aquae.</title>
        <authorList>
            <person name="Mehari Y.T."/>
            <person name="Arivett B.A."/>
            <person name="Farone A.L."/>
            <person name="Gunderson J.H."/>
            <person name="Farone M.B."/>
        </authorList>
    </citation>
    <scope>NUCLEOTIDE SEQUENCE [LARGE SCALE GENOMIC DNA]</scope>
    <source>
        <strain evidence="1">HT99</strain>
    </source>
</reference>
<organism evidence="1">
    <name type="scientific">Candidatus Berkiella aquae</name>
    <dbReference type="NCBI Taxonomy" id="295108"/>
    <lineage>
        <taxon>Bacteria</taxon>
        <taxon>Pseudomonadati</taxon>
        <taxon>Pseudomonadota</taxon>
        <taxon>Gammaproteobacteria</taxon>
        <taxon>Candidatus Berkiellales</taxon>
        <taxon>Candidatus Berkiellaceae</taxon>
        <taxon>Candidatus Berkiella</taxon>
    </lineage>
</organism>
<dbReference type="Proteomes" id="UP000051497">
    <property type="component" value="Unassembled WGS sequence"/>
</dbReference>
<accession>A0A0Q9YKS4</accession>
<dbReference type="RefSeq" id="WP_075066429.1">
    <property type="nucleotide sequence ID" value="NZ_LKAJ02000001.1"/>
</dbReference>
<proteinExistence type="predicted"/>
<dbReference type="EMBL" id="LKAJ02000001">
    <property type="protein sequence ID" value="MCS5711073.1"/>
    <property type="molecule type" value="Genomic_DNA"/>
</dbReference>
<reference evidence="2" key="3">
    <citation type="submission" date="2021-06" db="EMBL/GenBank/DDBJ databases">
        <title>Genomic Description and Analysis of Intracellular Bacteria, Candidatus Berkiella cookevillensis and Candidatus Berkiella aquae.</title>
        <authorList>
            <person name="Kidane D.T."/>
            <person name="Mehari Y.T."/>
            <person name="Rice F.C."/>
            <person name="Arivett B.A."/>
            <person name="Farone A.L."/>
            <person name="Berk S.G."/>
            <person name="Farone M.B."/>
        </authorList>
    </citation>
    <scope>NUCLEOTIDE SEQUENCE</scope>
    <source>
        <strain evidence="2">HT99</strain>
    </source>
</reference>
<dbReference type="InterPro" id="IPR011990">
    <property type="entry name" value="TPR-like_helical_dom_sf"/>
</dbReference>
<evidence type="ECO:0000313" key="3">
    <source>
        <dbReference type="Proteomes" id="UP000051497"/>
    </source>
</evidence>
<evidence type="ECO:0000313" key="2">
    <source>
        <dbReference type="EMBL" id="MCS5711073.1"/>
    </source>
</evidence>
<keyword evidence="3" id="KW-1185">Reference proteome</keyword>
<dbReference type="InterPro" id="IPR010323">
    <property type="entry name" value="DUF924"/>
</dbReference>
<dbReference type="EMBL" id="LKAJ01000006">
    <property type="protein sequence ID" value="KRG21260.1"/>
    <property type="molecule type" value="Genomic_DNA"/>
</dbReference>
<gene>
    <name evidence="2" type="ORF">HT99x_006490</name>
    <name evidence="1" type="ORF">HT99x_01816</name>
</gene>
<dbReference type="SUPFAM" id="SSF48452">
    <property type="entry name" value="TPR-like"/>
    <property type="match status" value="1"/>
</dbReference>
<comment type="caution">
    <text evidence="1">The sequence shown here is derived from an EMBL/GenBank/DDBJ whole genome shotgun (WGS) entry which is preliminary data.</text>
</comment>
<dbReference type="AlphaFoldDB" id="A0A0Q9YKS4"/>
<dbReference type="OrthoDB" id="7593450at2"/>
<dbReference type="Gene3D" id="1.25.40.10">
    <property type="entry name" value="Tetratricopeptide repeat domain"/>
    <property type="match status" value="1"/>
</dbReference>
<name>A0A0Q9YKS4_9GAMM</name>
<dbReference type="STRING" id="295108.HT99x_01816"/>
<sequence length="200" mass="23760">MLEKVNEILHFWFGTDKNNYLANAACWWKKDPAYDQEINERFSQVHQYAVSGRLNEWINQPQSCLAYIILVDQFSRNMYRETPLAFAYDNLALAAFEHGKEQKLDKDLPLVQRLFFYMPLEHSEDIQHQKLCLALMKQLEQEARELAPNYLSLMEQSFDYAQKHYDVIQQFGRFPHRNAILNRESTQEELVFLSLPNSSF</sequence>
<reference evidence="2" key="2">
    <citation type="journal article" date="2016" name="Genome Announc.">
        <title>Draft Genome Sequences of Two Novel Amoeba-Resistant Intranuclear Bacteria, 'Candidatus Berkiella cookevillensis' and 'Candidatus Berkiella aquae'.</title>
        <authorList>
            <person name="Mehari Y.T."/>
            <person name="Arivett B.A."/>
            <person name="Farone A.L."/>
            <person name="Gunderson J.H."/>
            <person name="Farone M.B."/>
        </authorList>
    </citation>
    <scope>NUCLEOTIDE SEQUENCE</scope>
    <source>
        <strain evidence="2">HT99</strain>
    </source>
</reference>
<protein>
    <submittedName>
        <fullName evidence="2">DUF924 domain-containing protein</fullName>
    </submittedName>
</protein>